<protein>
    <submittedName>
        <fullName evidence="2">Uncharacterized protein</fullName>
    </submittedName>
</protein>
<gene>
    <name evidence="2" type="ORF">SS37_25390</name>
</gene>
<evidence type="ECO:0000313" key="2">
    <source>
        <dbReference type="EMBL" id="KJN12572.1"/>
    </source>
</evidence>
<dbReference type="RefSeq" id="WP_025760468.1">
    <property type="nucleotide sequence ID" value="NZ_JZYX01000137.1"/>
</dbReference>
<proteinExistence type="predicted"/>
<organism evidence="2 3">
    <name type="scientific">Enterobacter sichuanensis</name>
    <dbReference type="NCBI Taxonomy" id="2071710"/>
    <lineage>
        <taxon>Bacteria</taxon>
        <taxon>Pseudomonadati</taxon>
        <taxon>Pseudomonadota</taxon>
        <taxon>Gammaproteobacteria</taxon>
        <taxon>Enterobacterales</taxon>
        <taxon>Enterobacteriaceae</taxon>
        <taxon>Enterobacter</taxon>
        <taxon>Enterobacter cloacae complex</taxon>
    </lineage>
</organism>
<dbReference type="AlphaFoldDB" id="A0A0F0ZSP2"/>
<dbReference type="EMBL" id="JZYX01000137">
    <property type="protein sequence ID" value="KJN12572.1"/>
    <property type="molecule type" value="Genomic_DNA"/>
</dbReference>
<keyword evidence="1" id="KW-0812">Transmembrane</keyword>
<feature type="transmembrane region" description="Helical" evidence="1">
    <location>
        <begin position="44"/>
        <end position="62"/>
    </location>
</feature>
<evidence type="ECO:0000256" key="1">
    <source>
        <dbReference type="SAM" id="Phobius"/>
    </source>
</evidence>
<name>A0A0F0ZSP2_9ENTR</name>
<dbReference type="Proteomes" id="UP000033352">
    <property type="component" value="Unassembled WGS sequence"/>
</dbReference>
<sequence>MTNLKCPYCGSTDTIVRKAGELNKQLNTDRFTQHTSGVISADQVLKLIMAILTTGIALFGFLKAREKRKEEEAKNNASILLCKSCNKWEKI</sequence>
<comment type="caution">
    <text evidence="2">The sequence shown here is derived from an EMBL/GenBank/DDBJ whole genome shotgun (WGS) entry which is preliminary data.</text>
</comment>
<keyword evidence="1" id="KW-0472">Membrane</keyword>
<dbReference type="PATRIC" id="fig|1619248.3.peg.687"/>
<keyword evidence="1" id="KW-1133">Transmembrane helix</keyword>
<evidence type="ECO:0000313" key="3">
    <source>
        <dbReference type="Proteomes" id="UP000033352"/>
    </source>
</evidence>
<accession>A0A0F0ZSP2</accession>
<reference evidence="2 3" key="1">
    <citation type="submission" date="2015-03" db="EMBL/GenBank/DDBJ databases">
        <authorList>
            <person name="McCorrison J."/>
            <person name="Sanka R."/>
            <person name="Adams M."/>
            <person name="Brinkac L."/>
            <person name="Nierman W."/>
            <person name="Sutton G."/>
            <person name="Nelson K."/>
            <person name="Kiedrowski L."/>
            <person name="Guerrero D."/>
            <person name="Bonomo R."/>
        </authorList>
    </citation>
    <scope>NUCLEOTIDE SEQUENCE [LARGE SCALE GENOMIC DNA]</scope>
    <source>
        <strain evidence="2 3">35699</strain>
    </source>
</reference>